<dbReference type="OrthoDB" id="6776860at2759"/>
<evidence type="ECO:0000313" key="2">
    <source>
        <dbReference type="EMBL" id="KDR65782.1"/>
    </source>
</evidence>
<protein>
    <recommendedName>
        <fullName evidence="4">Reverse transcriptase domain-containing protein</fullName>
    </recommendedName>
</protein>
<evidence type="ECO:0000313" key="3">
    <source>
        <dbReference type="Proteomes" id="UP000027222"/>
    </source>
</evidence>
<dbReference type="HOGENOM" id="CLU_165193_1_0_1"/>
<organism evidence="2 3">
    <name type="scientific">Galerina marginata (strain CBS 339.88)</name>
    <dbReference type="NCBI Taxonomy" id="685588"/>
    <lineage>
        <taxon>Eukaryota</taxon>
        <taxon>Fungi</taxon>
        <taxon>Dikarya</taxon>
        <taxon>Basidiomycota</taxon>
        <taxon>Agaricomycotina</taxon>
        <taxon>Agaricomycetes</taxon>
        <taxon>Agaricomycetidae</taxon>
        <taxon>Agaricales</taxon>
        <taxon>Agaricineae</taxon>
        <taxon>Strophariaceae</taxon>
        <taxon>Galerina</taxon>
    </lineage>
</organism>
<dbReference type="STRING" id="685588.A0A067S7B0"/>
<accession>A0A067S7B0</accession>
<evidence type="ECO:0000256" key="1">
    <source>
        <dbReference type="SAM" id="MobiDB-lite"/>
    </source>
</evidence>
<dbReference type="Gene3D" id="3.10.10.10">
    <property type="entry name" value="HIV Type 1 Reverse Transcriptase, subunit A, domain 1"/>
    <property type="match status" value="1"/>
</dbReference>
<name>A0A067S7B0_GALM3</name>
<dbReference type="Proteomes" id="UP000027222">
    <property type="component" value="Unassembled WGS sequence"/>
</dbReference>
<dbReference type="InterPro" id="IPR043502">
    <property type="entry name" value="DNA/RNA_pol_sf"/>
</dbReference>
<evidence type="ECO:0008006" key="4">
    <source>
        <dbReference type="Google" id="ProtNLM"/>
    </source>
</evidence>
<reference evidence="3" key="1">
    <citation type="journal article" date="2014" name="Proc. Natl. Acad. Sci. U.S.A.">
        <title>Extensive sampling of basidiomycete genomes demonstrates inadequacy of the white-rot/brown-rot paradigm for wood decay fungi.</title>
        <authorList>
            <person name="Riley R."/>
            <person name="Salamov A.A."/>
            <person name="Brown D.W."/>
            <person name="Nagy L.G."/>
            <person name="Floudas D."/>
            <person name="Held B.W."/>
            <person name="Levasseur A."/>
            <person name="Lombard V."/>
            <person name="Morin E."/>
            <person name="Otillar R."/>
            <person name="Lindquist E.A."/>
            <person name="Sun H."/>
            <person name="LaButti K.M."/>
            <person name="Schmutz J."/>
            <person name="Jabbour D."/>
            <person name="Luo H."/>
            <person name="Baker S.E."/>
            <person name="Pisabarro A.G."/>
            <person name="Walton J.D."/>
            <person name="Blanchette R.A."/>
            <person name="Henrissat B."/>
            <person name="Martin F."/>
            <person name="Cullen D."/>
            <person name="Hibbett D.S."/>
            <person name="Grigoriev I.V."/>
        </authorList>
    </citation>
    <scope>NUCLEOTIDE SEQUENCE [LARGE SCALE GENOMIC DNA]</scope>
    <source>
        <strain evidence="3">CBS 339.88</strain>
    </source>
</reference>
<proteinExistence type="predicted"/>
<gene>
    <name evidence="2" type="ORF">GALMADRAFT_31899</name>
</gene>
<keyword evidence="3" id="KW-1185">Reference proteome</keyword>
<dbReference type="SUPFAM" id="SSF56672">
    <property type="entry name" value="DNA/RNA polymerases"/>
    <property type="match status" value="1"/>
</dbReference>
<sequence>MLRSHVNAFGFDGRLGHHPGKVGIRTKEGQKPIALPMYGTSPAKRKIIDEQIDKWFEQEVIEPSNSPWGAPVVIAYRNGKPRF</sequence>
<feature type="region of interest" description="Disordered" evidence="1">
    <location>
        <begin position="1"/>
        <end position="29"/>
    </location>
</feature>
<dbReference type="EMBL" id="KL142432">
    <property type="protein sequence ID" value="KDR65782.1"/>
    <property type="molecule type" value="Genomic_DNA"/>
</dbReference>
<dbReference type="AlphaFoldDB" id="A0A067S7B0"/>
<feature type="non-terminal residue" evidence="2">
    <location>
        <position position="83"/>
    </location>
</feature>